<dbReference type="SUPFAM" id="SSF50494">
    <property type="entry name" value="Trypsin-like serine proteases"/>
    <property type="match status" value="1"/>
</dbReference>
<dbReference type="GO" id="GO:0000785">
    <property type="term" value="C:chromatin"/>
    <property type="evidence" value="ECO:0007669"/>
    <property type="project" value="TreeGrafter"/>
</dbReference>
<keyword evidence="2" id="KW-1185">Reference proteome</keyword>
<protein>
    <submittedName>
        <fullName evidence="1">Protein FAM111A-like</fullName>
    </submittedName>
</protein>
<dbReference type="GO" id="GO:0005634">
    <property type="term" value="C:nucleus"/>
    <property type="evidence" value="ECO:0007669"/>
    <property type="project" value="TreeGrafter"/>
</dbReference>
<dbReference type="Gene3D" id="2.40.10.10">
    <property type="entry name" value="Trypsin-like serine proteases"/>
    <property type="match status" value="2"/>
</dbReference>
<dbReference type="PANTHER" id="PTHR14389">
    <property type="entry name" value="SI:CH1073-475A24.1"/>
    <property type="match status" value="1"/>
</dbReference>
<dbReference type="Ensembl" id="ENSENLT00000004827.1">
    <property type="protein sequence ID" value="ENSENLP00000004579.1"/>
    <property type="gene ID" value="ENSENLG00000002302.1"/>
</dbReference>
<dbReference type="AlphaFoldDB" id="A0A665T4N7"/>
<proteinExistence type="predicted"/>
<dbReference type="Proteomes" id="UP000472264">
    <property type="component" value="Chromosome 18"/>
</dbReference>
<reference evidence="1" key="1">
    <citation type="submission" date="2021-04" db="EMBL/GenBank/DDBJ databases">
        <authorList>
            <consortium name="Wellcome Sanger Institute Data Sharing"/>
        </authorList>
    </citation>
    <scope>NUCLEOTIDE SEQUENCE [LARGE SCALE GENOMIC DNA]</scope>
</reference>
<name>A0A665T4N7_ECHNA</name>
<evidence type="ECO:0000313" key="1">
    <source>
        <dbReference type="Ensembl" id="ENSENLP00000004579.1"/>
    </source>
</evidence>
<reference evidence="1" key="3">
    <citation type="submission" date="2025-09" db="UniProtKB">
        <authorList>
            <consortium name="Ensembl"/>
        </authorList>
    </citation>
    <scope>IDENTIFICATION</scope>
</reference>
<dbReference type="GeneID" id="115058529"/>
<dbReference type="InParanoid" id="A0A665T4N7"/>
<dbReference type="Pfam" id="PF13365">
    <property type="entry name" value="Trypsin_2"/>
    <property type="match status" value="1"/>
</dbReference>
<dbReference type="PANTHER" id="PTHR14389:SF3">
    <property type="entry name" value="PROTEIN FAM111A-LIKE"/>
    <property type="match status" value="1"/>
</dbReference>
<accession>A0A665T4N7</accession>
<gene>
    <name evidence="1" type="primary">LOC115058529</name>
</gene>
<reference evidence="1" key="2">
    <citation type="submission" date="2025-08" db="UniProtKB">
        <authorList>
            <consortium name="Ensembl"/>
        </authorList>
    </citation>
    <scope>IDENTIFICATION</scope>
</reference>
<organism evidence="1 2">
    <name type="scientific">Echeneis naucrates</name>
    <name type="common">Live sharksucker</name>
    <dbReference type="NCBI Taxonomy" id="173247"/>
    <lineage>
        <taxon>Eukaryota</taxon>
        <taxon>Metazoa</taxon>
        <taxon>Chordata</taxon>
        <taxon>Craniata</taxon>
        <taxon>Vertebrata</taxon>
        <taxon>Euteleostomi</taxon>
        <taxon>Actinopterygii</taxon>
        <taxon>Neopterygii</taxon>
        <taxon>Teleostei</taxon>
        <taxon>Neoteleostei</taxon>
        <taxon>Acanthomorphata</taxon>
        <taxon>Carangaria</taxon>
        <taxon>Carangiformes</taxon>
        <taxon>Echeneidae</taxon>
        <taxon>Echeneis</taxon>
    </lineage>
</organism>
<dbReference type="InterPro" id="IPR043504">
    <property type="entry name" value="Peptidase_S1_PA_chymotrypsin"/>
</dbReference>
<dbReference type="RefSeq" id="XP_029381748.1">
    <property type="nucleotide sequence ID" value="XM_029525888.1"/>
</dbReference>
<evidence type="ECO:0000313" key="2">
    <source>
        <dbReference type="Proteomes" id="UP000472264"/>
    </source>
</evidence>
<sequence length="605" mass="67853">MPRKKQKTTDIRINCTKDVDHDSSSTQETLPGGAAASQTFTGCEVKEENSVDGGHSHHFTVKFSSSARKEHTVSCHQPCTVLEAIKSLSTYKEKVKCADENLVIQLGKNDKERIVATHFPCCHIDDGACLIVLSRKGKIEQAPVQQCPIVQPGEKYSVFYIDTEGGKNTKTKTLFRSNSVKKFKYLCVYGEKGATVKEALKRDGRFIDELDEFHLSDNADPNNLIFSRQTVDNLDLKSFKICLPRSTKKVEGRQGKKSVSNPANMNTVKSVLEVVQQKGISAVHAVKKIWQQRPNFLRKNFGKAPQPINEVYKVEKLITRSKSVCKVVVKDVCQGTGFVLFDNLILTNAHLISNQFNSETSQVHGNVFALFDYDKPDPDNDYYYFACQPTVVDYDEDLDYAILELNTKSLNYSPKTRKKKPRVPPGLLKTFGPVPLNGEVCIFGHPRGELKKMDATFIIEKENRKKAVDDYLEQFQGSPPIIHSIRKVLADQGIKNILIGGNKADRVVTYHTAMFGGSSGSALFDAHDHVVGLHTAGYISGVAIQEESVIEYAHPVLLIFKSFVNNMKRRGNDEMMKRIKKEARGNRYLRELVGNPEEVMEVDEV</sequence>
<dbReference type="OMA" id="IMMGGEK"/>
<dbReference type="GO" id="GO:0006260">
    <property type="term" value="P:DNA replication"/>
    <property type="evidence" value="ECO:0007669"/>
    <property type="project" value="TreeGrafter"/>
</dbReference>
<dbReference type="InterPro" id="IPR009003">
    <property type="entry name" value="Peptidase_S1_PA"/>
</dbReference>